<reference evidence="3" key="5">
    <citation type="submission" date="2018-04" db="UniProtKB">
        <authorList>
            <consortium name="EnsemblFungi"/>
        </authorList>
    </citation>
    <scope>IDENTIFICATION</scope>
    <source>
        <strain evidence="3">R3-111a-1</strain>
    </source>
</reference>
<evidence type="ECO:0000256" key="1">
    <source>
        <dbReference type="SAM" id="MobiDB-lite"/>
    </source>
</evidence>
<dbReference type="AlphaFoldDB" id="J3NVQ0"/>
<name>J3NVQ0_GAET3</name>
<protein>
    <recommendedName>
        <fullName evidence="5">Kinetochore protein mis14</fullName>
    </recommendedName>
</protein>
<dbReference type="OrthoDB" id="2135762at2759"/>
<feature type="region of interest" description="Disordered" evidence="1">
    <location>
        <begin position="77"/>
        <end position="113"/>
    </location>
</feature>
<sequence>MDGVHRKVELQSPEDFAYLLGNVRRAAQESIGAAFPPVEGAGEDELRVRIEELVNEYIAKTFTLAAPNISINGLPVPDSLLPKPPPKPNNAKKNRRGRSNNNPPQEEEKEEEVVYEPFDARLRDRIPDLLREEEDLLREIAALKRRVPAAAASRLADSLRAGRVAGPGAVARDLAERSGGARTRVLDVGIGVGEEGSAENGGGGDAPGVLQRPAEAERAFASAVDGLARLKRDMPATVARMERARAAGTYVIAGP</sequence>
<reference evidence="2" key="3">
    <citation type="submission" date="2010-09" db="EMBL/GenBank/DDBJ databases">
        <title>Annotation of Gaeumannomyces graminis var. tritici R3-111a-1.</title>
        <authorList>
            <consortium name="The Broad Institute Genome Sequencing Platform"/>
            <person name="Ma L.-J."/>
            <person name="Dead R."/>
            <person name="Young S.K."/>
            <person name="Zeng Q."/>
            <person name="Gargeya S."/>
            <person name="Fitzgerald M."/>
            <person name="Haas B."/>
            <person name="Abouelleil A."/>
            <person name="Alvarado L."/>
            <person name="Arachchi H.M."/>
            <person name="Berlin A."/>
            <person name="Brown A."/>
            <person name="Chapman S.B."/>
            <person name="Chen Z."/>
            <person name="Dunbar C."/>
            <person name="Freedman E."/>
            <person name="Gearin G."/>
            <person name="Gellesch M."/>
            <person name="Goldberg J."/>
            <person name="Griggs A."/>
            <person name="Gujja S."/>
            <person name="Heiman D."/>
            <person name="Howarth C."/>
            <person name="Larson L."/>
            <person name="Lui A."/>
            <person name="MacDonald P.J.P."/>
            <person name="Mehta T."/>
            <person name="Montmayeur A."/>
            <person name="Murphy C."/>
            <person name="Neiman D."/>
            <person name="Pearson M."/>
            <person name="Priest M."/>
            <person name="Roberts A."/>
            <person name="Saif S."/>
            <person name="Shea T."/>
            <person name="Shenoy N."/>
            <person name="Sisk P."/>
            <person name="Stolte C."/>
            <person name="Sykes S."/>
            <person name="Yandava C."/>
            <person name="Wortman J."/>
            <person name="Nusbaum C."/>
            <person name="Birren B."/>
        </authorList>
    </citation>
    <scope>NUCLEOTIDE SEQUENCE</scope>
    <source>
        <strain evidence="2">R3-111a-1</strain>
    </source>
</reference>
<keyword evidence="4" id="KW-1185">Reference proteome</keyword>
<gene>
    <name evidence="3" type="primary">20345821</name>
    <name evidence="2" type="ORF">GGTG_05363</name>
</gene>
<dbReference type="EMBL" id="GL385397">
    <property type="protein sequence ID" value="EJT75428.1"/>
    <property type="molecule type" value="Genomic_DNA"/>
</dbReference>
<evidence type="ECO:0000313" key="3">
    <source>
        <dbReference type="EnsemblFungi" id="EJT75428"/>
    </source>
</evidence>
<dbReference type="InterPro" id="IPR013950">
    <property type="entry name" value="Mis14/Nsl1"/>
</dbReference>
<dbReference type="Proteomes" id="UP000006039">
    <property type="component" value="Unassembled WGS sequence"/>
</dbReference>
<reference evidence="3" key="4">
    <citation type="journal article" date="2015" name="G3 (Bethesda)">
        <title>Genome sequences of three phytopathogenic species of the Magnaporthaceae family of fungi.</title>
        <authorList>
            <person name="Okagaki L.H."/>
            <person name="Nunes C.C."/>
            <person name="Sailsbery J."/>
            <person name="Clay B."/>
            <person name="Brown D."/>
            <person name="John T."/>
            <person name="Oh Y."/>
            <person name="Young N."/>
            <person name="Fitzgerald M."/>
            <person name="Haas B.J."/>
            <person name="Zeng Q."/>
            <person name="Young S."/>
            <person name="Adiconis X."/>
            <person name="Fan L."/>
            <person name="Levin J.Z."/>
            <person name="Mitchell T.K."/>
            <person name="Okubara P.A."/>
            <person name="Farman M.L."/>
            <person name="Kohn L.M."/>
            <person name="Birren B."/>
            <person name="Ma L.-J."/>
            <person name="Dean R.A."/>
        </authorList>
    </citation>
    <scope>NUCLEOTIDE SEQUENCE</scope>
    <source>
        <strain evidence="3">R3-111a-1</strain>
    </source>
</reference>
<dbReference type="VEuPathDB" id="FungiDB:GGTG_05363"/>
<accession>J3NVQ0</accession>
<dbReference type="eggNOG" id="ENOG502SA1D">
    <property type="taxonomic scope" value="Eukaryota"/>
</dbReference>
<evidence type="ECO:0000313" key="2">
    <source>
        <dbReference type="EMBL" id="EJT75428.1"/>
    </source>
</evidence>
<dbReference type="GeneID" id="20345821"/>
<dbReference type="EnsemblFungi" id="EJT75428">
    <property type="protein sequence ID" value="EJT75428"/>
    <property type="gene ID" value="GGTG_05363"/>
</dbReference>
<dbReference type="HOGENOM" id="CLU_070604_1_0_1"/>
<dbReference type="PANTHER" id="PTHR31749">
    <property type="entry name" value="KINETOCHORE-ASSOCIATED PROTEIN NSL1 HOMOLOG"/>
    <property type="match status" value="1"/>
</dbReference>
<evidence type="ECO:0000313" key="4">
    <source>
        <dbReference type="Proteomes" id="UP000006039"/>
    </source>
</evidence>
<dbReference type="PANTHER" id="PTHR31749:SF3">
    <property type="entry name" value="KINETOCHORE-ASSOCIATED PROTEIN NSL1 HOMOLOG"/>
    <property type="match status" value="1"/>
</dbReference>
<reference evidence="2" key="2">
    <citation type="submission" date="2010-07" db="EMBL/GenBank/DDBJ databases">
        <authorList>
            <consortium name="The Broad Institute Genome Sequencing Platform"/>
            <consortium name="Broad Institute Genome Sequencing Center for Infectious Disease"/>
            <person name="Ma L.-J."/>
            <person name="Dead R."/>
            <person name="Young S."/>
            <person name="Zeng Q."/>
            <person name="Koehrsen M."/>
            <person name="Alvarado L."/>
            <person name="Berlin A."/>
            <person name="Chapman S.B."/>
            <person name="Chen Z."/>
            <person name="Freedman E."/>
            <person name="Gellesch M."/>
            <person name="Goldberg J."/>
            <person name="Griggs A."/>
            <person name="Gujja S."/>
            <person name="Heilman E.R."/>
            <person name="Heiman D."/>
            <person name="Hepburn T."/>
            <person name="Howarth C."/>
            <person name="Jen D."/>
            <person name="Larson L."/>
            <person name="Mehta T."/>
            <person name="Neiman D."/>
            <person name="Pearson M."/>
            <person name="Roberts A."/>
            <person name="Saif S."/>
            <person name="Shea T."/>
            <person name="Shenoy N."/>
            <person name="Sisk P."/>
            <person name="Stolte C."/>
            <person name="Sykes S."/>
            <person name="Walk T."/>
            <person name="White J."/>
            <person name="Yandava C."/>
            <person name="Haas B."/>
            <person name="Nusbaum C."/>
            <person name="Birren B."/>
        </authorList>
    </citation>
    <scope>NUCLEOTIDE SEQUENCE</scope>
    <source>
        <strain evidence="2">R3-111a-1</strain>
    </source>
</reference>
<organism evidence="2">
    <name type="scientific">Gaeumannomyces tritici (strain R3-111a-1)</name>
    <name type="common">Wheat and barley take-all root rot fungus</name>
    <name type="synonym">Gaeumannomyces graminis var. tritici</name>
    <dbReference type="NCBI Taxonomy" id="644352"/>
    <lineage>
        <taxon>Eukaryota</taxon>
        <taxon>Fungi</taxon>
        <taxon>Dikarya</taxon>
        <taxon>Ascomycota</taxon>
        <taxon>Pezizomycotina</taxon>
        <taxon>Sordariomycetes</taxon>
        <taxon>Sordariomycetidae</taxon>
        <taxon>Magnaporthales</taxon>
        <taxon>Magnaporthaceae</taxon>
        <taxon>Gaeumannomyces</taxon>
    </lineage>
</organism>
<dbReference type="GO" id="GO:0000070">
    <property type="term" value="P:mitotic sister chromatid segregation"/>
    <property type="evidence" value="ECO:0007669"/>
    <property type="project" value="InterPro"/>
</dbReference>
<dbReference type="Pfam" id="PF08641">
    <property type="entry name" value="Mis14"/>
    <property type="match status" value="1"/>
</dbReference>
<dbReference type="STRING" id="644352.J3NVQ0"/>
<dbReference type="RefSeq" id="XP_009221428.1">
    <property type="nucleotide sequence ID" value="XM_009223164.1"/>
</dbReference>
<proteinExistence type="predicted"/>
<evidence type="ECO:0008006" key="5">
    <source>
        <dbReference type="Google" id="ProtNLM"/>
    </source>
</evidence>
<reference evidence="4" key="1">
    <citation type="submission" date="2010-07" db="EMBL/GenBank/DDBJ databases">
        <title>The genome sequence of Gaeumannomyces graminis var. tritici strain R3-111a-1.</title>
        <authorList>
            <consortium name="The Broad Institute Genome Sequencing Platform"/>
            <person name="Ma L.-J."/>
            <person name="Dead R."/>
            <person name="Young S."/>
            <person name="Zeng Q."/>
            <person name="Koehrsen M."/>
            <person name="Alvarado L."/>
            <person name="Berlin A."/>
            <person name="Chapman S.B."/>
            <person name="Chen Z."/>
            <person name="Freedman E."/>
            <person name="Gellesch M."/>
            <person name="Goldberg J."/>
            <person name="Griggs A."/>
            <person name="Gujja S."/>
            <person name="Heilman E.R."/>
            <person name="Heiman D."/>
            <person name="Hepburn T."/>
            <person name="Howarth C."/>
            <person name="Jen D."/>
            <person name="Larson L."/>
            <person name="Mehta T."/>
            <person name="Neiman D."/>
            <person name="Pearson M."/>
            <person name="Roberts A."/>
            <person name="Saif S."/>
            <person name="Shea T."/>
            <person name="Shenoy N."/>
            <person name="Sisk P."/>
            <person name="Stolte C."/>
            <person name="Sykes S."/>
            <person name="Walk T."/>
            <person name="White J."/>
            <person name="Yandava C."/>
            <person name="Haas B."/>
            <person name="Nusbaum C."/>
            <person name="Birren B."/>
        </authorList>
    </citation>
    <scope>NUCLEOTIDE SEQUENCE [LARGE SCALE GENOMIC DNA]</scope>
    <source>
        <strain evidence="4">R3-111a-1</strain>
    </source>
</reference>
<dbReference type="GO" id="GO:0000444">
    <property type="term" value="C:MIS12/MIND type complex"/>
    <property type="evidence" value="ECO:0007669"/>
    <property type="project" value="TreeGrafter"/>
</dbReference>